<evidence type="ECO:0000256" key="3">
    <source>
        <dbReference type="ARBA" id="ARBA00023015"/>
    </source>
</evidence>
<dbReference type="Proteomes" id="UP001058016">
    <property type="component" value="Chromosome"/>
</dbReference>
<evidence type="ECO:0000313" key="10">
    <source>
        <dbReference type="EMBL" id="UUF05320.1"/>
    </source>
</evidence>
<keyword evidence="12" id="KW-1185">Reference proteome</keyword>
<keyword evidence="4 5" id="KW-0804">Transcription</keyword>
<evidence type="ECO:0000256" key="4">
    <source>
        <dbReference type="ARBA" id="ARBA00023163"/>
    </source>
</evidence>
<dbReference type="Pfam" id="PF00467">
    <property type="entry name" value="KOW"/>
    <property type="match status" value="1"/>
</dbReference>
<dbReference type="FunFam" id="3.30.70.940:FF:000002">
    <property type="entry name" value="Transcription termination/antitermination protein NusG"/>
    <property type="match status" value="1"/>
</dbReference>
<dbReference type="PRINTS" id="PR00338">
    <property type="entry name" value="NUSGTNSCPFCT"/>
</dbReference>
<feature type="domain" description="NusG-like N-terminal" evidence="8">
    <location>
        <begin position="4"/>
        <end position="115"/>
    </location>
</feature>
<evidence type="ECO:0000259" key="8">
    <source>
        <dbReference type="SMART" id="SM00738"/>
    </source>
</evidence>
<dbReference type="InterPro" id="IPR001062">
    <property type="entry name" value="Transcrpt_antiterm_NusG"/>
</dbReference>
<reference evidence="11 12" key="1">
    <citation type="submission" date="2021-03" db="EMBL/GenBank/DDBJ databases">
        <title>Comparative Genomics and Metabolomics in the genus Turicibacter.</title>
        <authorList>
            <person name="Maki J."/>
            <person name="Looft T."/>
        </authorList>
    </citation>
    <scope>NUCLEOTIDE SEQUENCE</scope>
    <source>
        <strain evidence="11">ISU324</strain>
        <strain evidence="10 12">MMM721</strain>
    </source>
</reference>
<dbReference type="SUPFAM" id="SSF82679">
    <property type="entry name" value="N-utilization substance G protein NusG, N-terminal domain"/>
    <property type="match status" value="1"/>
</dbReference>
<dbReference type="EMBL" id="CP071249">
    <property type="protein sequence ID" value="UUF05320.1"/>
    <property type="molecule type" value="Genomic_DNA"/>
</dbReference>
<dbReference type="SMART" id="SM00738">
    <property type="entry name" value="NGN"/>
    <property type="match status" value="1"/>
</dbReference>
<dbReference type="AlphaFoldDB" id="A0A9Q9CHV8"/>
<evidence type="ECO:0000313" key="13">
    <source>
        <dbReference type="Proteomes" id="UP001058072"/>
    </source>
</evidence>
<keyword evidence="2 5" id="KW-0889">Transcription antitermination</keyword>
<dbReference type="GO" id="GO:0005829">
    <property type="term" value="C:cytosol"/>
    <property type="evidence" value="ECO:0007669"/>
    <property type="project" value="TreeGrafter"/>
</dbReference>
<dbReference type="Gene3D" id="2.30.30.30">
    <property type="match status" value="1"/>
</dbReference>
<keyword evidence="3 5" id="KW-0805">Transcription regulation</keyword>
<dbReference type="NCBIfam" id="TIGR00922">
    <property type="entry name" value="nusG"/>
    <property type="match status" value="1"/>
</dbReference>
<comment type="similarity">
    <text evidence="5 7">Belongs to the NusG family.</text>
</comment>
<dbReference type="PANTHER" id="PTHR30265">
    <property type="entry name" value="RHO-INTERACTING TRANSCRIPTION TERMINATION FACTOR NUSG"/>
    <property type="match status" value="1"/>
</dbReference>
<gene>
    <name evidence="5 11" type="primary">nusG</name>
    <name evidence="10" type="ORF">J0J69_09530</name>
    <name evidence="11" type="ORF">J0J70_04360</name>
</gene>
<keyword evidence="1 5" id="KW-0806">Transcription termination</keyword>
<dbReference type="InterPro" id="IPR036735">
    <property type="entry name" value="NGN_dom_sf"/>
</dbReference>
<evidence type="ECO:0000256" key="5">
    <source>
        <dbReference type="HAMAP-Rule" id="MF_00948"/>
    </source>
</evidence>
<dbReference type="HAMAP" id="MF_00948">
    <property type="entry name" value="NusG"/>
    <property type="match status" value="1"/>
</dbReference>
<comment type="function">
    <text evidence="5 7">Participates in transcription elongation, termination and antitermination.</text>
</comment>
<dbReference type="GO" id="GO:0032784">
    <property type="term" value="P:regulation of DNA-templated transcription elongation"/>
    <property type="evidence" value="ECO:0007669"/>
    <property type="project" value="InterPro"/>
</dbReference>
<evidence type="ECO:0000256" key="1">
    <source>
        <dbReference type="ARBA" id="ARBA00022472"/>
    </source>
</evidence>
<feature type="domain" description="KOW" evidence="9">
    <location>
        <begin position="125"/>
        <end position="152"/>
    </location>
</feature>
<organism evidence="11 13">
    <name type="scientific">Turicibacter bilis</name>
    <dbReference type="NCBI Taxonomy" id="2735723"/>
    <lineage>
        <taxon>Bacteria</taxon>
        <taxon>Bacillati</taxon>
        <taxon>Bacillota</taxon>
        <taxon>Erysipelotrichia</taxon>
        <taxon>Erysipelotrichales</taxon>
        <taxon>Turicibacteraceae</taxon>
        <taxon>Turicibacter</taxon>
    </lineage>
</organism>
<dbReference type="EMBL" id="CP071250">
    <property type="protein sequence ID" value="UUF09229.1"/>
    <property type="molecule type" value="Genomic_DNA"/>
</dbReference>
<dbReference type="GO" id="GO:0006354">
    <property type="term" value="P:DNA-templated transcription elongation"/>
    <property type="evidence" value="ECO:0007669"/>
    <property type="project" value="UniProtKB-UniRule"/>
</dbReference>
<dbReference type="Gene3D" id="3.30.70.940">
    <property type="entry name" value="NusG, N-terminal domain"/>
    <property type="match status" value="1"/>
</dbReference>
<dbReference type="InterPro" id="IPR015869">
    <property type="entry name" value="Transcrpt_antiterm_NusG_bac_CS"/>
</dbReference>
<dbReference type="SUPFAM" id="SSF50104">
    <property type="entry name" value="Translation proteins SH3-like domain"/>
    <property type="match status" value="1"/>
</dbReference>
<dbReference type="GO" id="GO:0006353">
    <property type="term" value="P:DNA-templated transcription termination"/>
    <property type="evidence" value="ECO:0007669"/>
    <property type="project" value="UniProtKB-UniRule"/>
</dbReference>
<dbReference type="PANTHER" id="PTHR30265:SF2">
    <property type="entry name" value="TRANSCRIPTION TERMINATION_ANTITERMINATION PROTEIN NUSG"/>
    <property type="match status" value="1"/>
</dbReference>
<evidence type="ECO:0000313" key="11">
    <source>
        <dbReference type="EMBL" id="UUF09229.1"/>
    </source>
</evidence>
<proteinExistence type="inferred from homology"/>
<dbReference type="InterPro" id="IPR043425">
    <property type="entry name" value="NusG-like"/>
</dbReference>
<evidence type="ECO:0000259" key="9">
    <source>
        <dbReference type="SMART" id="SM00739"/>
    </source>
</evidence>
<dbReference type="InterPro" id="IPR008991">
    <property type="entry name" value="Translation_prot_SH3-like_sf"/>
</dbReference>
<evidence type="ECO:0000256" key="6">
    <source>
        <dbReference type="NCBIfam" id="TIGR00922"/>
    </source>
</evidence>
<dbReference type="InterPro" id="IPR047050">
    <property type="entry name" value="NGN"/>
</dbReference>
<dbReference type="InterPro" id="IPR005824">
    <property type="entry name" value="KOW"/>
</dbReference>
<evidence type="ECO:0000256" key="2">
    <source>
        <dbReference type="ARBA" id="ARBA00022814"/>
    </source>
</evidence>
<protein>
    <recommendedName>
        <fullName evidence="5 6">Transcription termination/antitermination protein NusG</fullName>
    </recommendedName>
</protein>
<name>A0A9Q9CHV8_9FIRM</name>
<dbReference type="InterPro" id="IPR014722">
    <property type="entry name" value="Rib_uL2_dom2"/>
</dbReference>
<dbReference type="CDD" id="cd06091">
    <property type="entry name" value="KOW_NusG"/>
    <property type="match status" value="1"/>
</dbReference>
<dbReference type="PROSITE" id="PS01014">
    <property type="entry name" value="NUSG"/>
    <property type="match status" value="1"/>
</dbReference>
<dbReference type="InterPro" id="IPR006645">
    <property type="entry name" value="NGN-like_dom"/>
</dbReference>
<evidence type="ECO:0000256" key="7">
    <source>
        <dbReference type="RuleBase" id="RU000538"/>
    </source>
</evidence>
<evidence type="ECO:0000313" key="12">
    <source>
        <dbReference type="Proteomes" id="UP001058016"/>
    </source>
</evidence>
<dbReference type="CDD" id="cd09891">
    <property type="entry name" value="NGN_Bact_1"/>
    <property type="match status" value="1"/>
</dbReference>
<dbReference type="GO" id="GO:0031564">
    <property type="term" value="P:transcription antitermination"/>
    <property type="evidence" value="ECO:0007669"/>
    <property type="project" value="UniProtKB-UniRule"/>
</dbReference>
<accession>A0A9Q9CHV8</accession>
<sequence>MIVEKRWYVVQTYAGYENKVMTNLLKRIETMNMQDKIFRVLIPEEKEVTIKDGVRKEKLKKTFPGYVLVEMIDTDDSWYMVRNTPGVTGFLGSSGKGTRPVPLPTEEIMPILKKMGVTSVEVSLDIEVGQQVLVAAGPFSGQVGKIESIDKEHGKVSVLVDLFGRETPVELDFGQICEVE</sequence>
<dbReference type="Pfam" id="PF02357">
    <property type="entry name" value="NusG"/>
    <property type="match status" value="1"/>
</dbReference>
<dbReference type="Proteomes" id="UP001058072">
    <property type="component" value="Chromosome"/>
</dbReference>
<dbReference type="SMART" id="SM00739">
    <property type="entry name" value="KOW"/>
    <property type="match status" value="1"/>
</dbReference>